<keyword evidence="4 5" id="KW-0472">Membrane</keyword>
<dbReference type="eggNOG" id="COG3307">
    <property type="taxonomic scope" value="Bacteria"/>
</dbReference>
<feature type="transmembrane region" description="Helical" evidence="5">
    <location>
        <begin position="88"/>
        <end position="110"/>
    </location>
</feature>
<evidence type="ECO:0000256" key="1">
    <source>
        <dbReference type="ARBA" id="ARBA00004141"/>
    </source>
</evidence>
<dbReference type="GO" id="GO:0016020">
    <property type="term" value="C:membrane"/>
    <property type="evidence" value="ECO:0007669"/>
    <property type="project" value="UniProtKB-SubCell"/>
</dbReference>
<evidence type="ECO:0000256" key="3">
    <source>
        <dbReference type="ARBA" id="ARBA00022989"/>
    </source>
</evidence>
<proteinExistence type="predicted"/>
<feature type="transmembrane region" description="Helical" evidence="5">
    <location>
        <begin position="116"/>
        <end position="139"/>
    </location>
</feature>
<comment type="subcellular location">
    <subcellularLocation>
        <location evidence="1">Membrane</location>
        <topology evidence="1">Multi-pass membrane protein</topology>
    </subcellularLocation>
</comment>
<dbReference type="EMBL" id="BAFE01000003">
    <property type="protein sequence ID" value="GAB47019.1"/>
    <property type="molecule type" value="Genomic_DNA"/>
</dbReference>
<feature type="transmembrane region" description="Helical" evidence="5">
    <location>
        <begin position="228"/>
        <end position="245"/>
    </location>
</feature>
<protein>
    <recommendedName>
        <fullName evidence="6">O-antigen ligase-related domain-containing protein</fullName>
    </recommendedName>
</protein>
<keyword evidence="8" id="KW-1185">Reference proteome</keyword>
<dbReference type="Proteomes" id="UP000004367">
    <property type="component" value="Unassembled WGS sequence"/>
</dbReference>
<evidence type="ECO:0000313" key="8">
    <source>
        <dbReference type="Proteomes" id="UP000004367"/>
    </source>
</evidence>
<dbReference type="RefSeq" id="WP_009480917.1">
    <property type="nucleotide sequence ID" value="NZ_BAFE01000003.1"/>
</dbReference>
<organism evidence="7 8">
    <name type="scientific">Mobilicoccus pelagius NBRC 104925</name>
    <dbReference type="NCBI Taxonomy" id="1089455"/>
    <lineage>
        <taxon>Bacteria</taxon>
        <taxon>Bacillati</taxon>
        <taxon>Actinomycetota</taxon>
        <taxon>Actinomycetes</taxon>
        <taxon>Micrococcales</taxon>
        <taxon>Dermatophilaceae</taxon>
        <taxon>Mobilicoccus</taxon>
    </lineage>
</organism>
<accession>H5UMR1</accession>
<feature type="domain" description="O-antigen ligase-related" evidence="6">
    <location>
        <begin position="238"/>
        <end position="379"/>
    </location>
</feature>
<dbReference type="OrthoDB" id="9806320at2"/>
<evidence type="ECO:0000313" key="7">
    <source>
        <dbReference type="EMBL" id="GAB47019.1"/>
    </source>
</evidence>
<sequence length="451" mass="48317">MNPSPATPAAGPVATAASESVAPVPRPESWRTAPAFFWVLLAALVLNVFSGRWGEMGIPLGPDRLLFAGGLLLLLLDRRFSPTRRPRGTTALFVAMVAYSVWTLASIVWHAQFTTLALYAALDRVVLPLLLFAIAPAFLRTPFRRRVFLRALTLLGLYLVAITLAETAGALGFLFPRYIATYEVLPEAVASGEAARAGGPFLMGEANGMSLLLCGICAFLLARVDRGAWRALGLAVGALSLGASVLSLTRSVWLGGLLAVIVVVASRRSLWRWVPVMAALGVALALVGLAAAPDVATRITERGSTSRSLHDRANSNAAALRVVEETPVTGVGWGRFIDVAPEWVRQADTYPVTTVNIEIHNVFLSRAAELGIPAALLFVAILAFGPGAAMARRRDDPVTDDWRIACLAAGMAWIVPAMTSPVPYPFPTFVFFLLTGLVQSWPDPRKDPTCR</sequence>
<evidence type="ECO:0000256" key="4">
    <source>
        <dbReference type="ARBA" id="ARBA00023136"/>
    </source>
</evidence>
<feature type="transmembrane region" description="Helical" evidence="5">
    <location>
        <begin position="33"/>
        <end position="50"/>
    </location>
</feature>
<dbReference type="STRING" id="1089455.MOPEL_003_00420"/>
<dbReference type="PANTHER" id="PTHR37422:SF13">
    <property type="entry name" value="LIPOPOLYSACCHARIDE BIOSYNTHESIS PROTEIN PA4999-RELATED"/>
    <property type="match status" value="1"/>
</dbReference>
<comment type="caution">
    <text evidence="7">The sequence shown here is derived from an EMBL/GenBank/DDBJ whole genome shotgun (WGS) entry which is preliminary data.</text>
</comment>
<gene>
    <name evidence="7" type="ORF">MOPEL_003_00420</name>
</gene>
<dbReference type="Pfam" id="PF04932">
    <property type="entry name" value="Wzy_C"/>
    <property type="match status" value="1"/>
</dbReference>
<feature type="transmembrane region" description="Helical" evidence="5">
    <location>
        <begin position="151"/>
        <end position="175"/>
    </location>
</feature>
<feature type="transmembrane region" description="Helical" evidence="5">
    <location>
        <begin position="370"/>
        <end position="390"/>
    </location>
</feature>
<evidence type="ECO:0000259" key="6">
    <source>
        <dbReference type="Pfam" id="PF04932"/>
    </source>
</evidence>
<keyword evidence="3 5" id="KW-1133">Transmembrane helix</keyword>
<dbReference type="AlphaFoldDB" id="H5UMR1"/>
<feature type="transmembrane region" description="Helical" evidence="5">
    <location>
        <begin position="273"/>
        <end position="292"/>
    </location>
</feature>
<evidence type="ECO:0000256" key="5">
    <source>
        <dbReference type="SAM" id="Phobius"/>
    </source>
</evidence>
<feature type="transmembrane region" description="Helical" evidence="5">
    <location>
        <begin position="201"/>
        <end position="221"/>
    </location>
</feature>
<dbReference type="InterPro" id="IPR051533">
    <property type="entry name" value="WaaL-like"/>
</dbReference>
<dbReference type="InterPro" id="IPR007016">
    <property type="entry name" value="O-antigen_ligase-rel_domated"/>
</dbReference>
<reference evidence="7 8" key="1">
    <citation type="submission" date="2012-02" db="EMBL/GenBank/DDBJ databases">
        <title>Whole genome shotgun sequence of Mobilicoccus pelagius NBRC 104925.</title>
        <authorList>
            <person name="Yoshida Y."/>
            <person name="Hosoyama A."/>
            <person name="Tsuchikane K."/>
            <person name="Katsumata H."/>
            <person name="Yamazaki S."/>
            <person name="Fujita N."/>
        </authorList>
    </citation>
    <scope>NUCLEOTIDE SEQUENCE [LARGE SCALE GENOMIC DNA]</scope>
    <source>
        <strain evidence="7 8">NBRC 104925</strain>
    </source>
</reference>
<evidence type="ECO:0000256" key="2">
    <source>
        <dbReference type="ARBA" id="ARBA00022692"/>
    </source>
</evidence>
<dbReference type="PANTHER" id="PTHR37422">
    <property type="entry name" value="TEICHURONIC ACID BIOSYNTHESIS PROTEIN TUAE"/>
    <property type="match status" value="1"/>
</dbReference>
<keyword evidence="2 5" id="KW-0812">Transmembrane</keyword>
<name>H5UMR1_9MICO</name>